<keyword evidence="4" id="KW-1185">Reference proteome</keyword>
<dbReference type="PROSITE" id="PS51257">
    <property type="entry name" value="PROKAR_LIPOPROTEIN"/>
    <property type="match status" value="1"/>
</dbReference>
<sequence length="65" mass="6887">MRNYFLIALVVAVVGLGGCGAKTTINTTPLSDEQKKQVAEDDKRIADEESNGTAGKVPPKKAGKR</sequence>
<accession>A0ABS5BSV7</accession>
<dbReference type="Proteomes" id="UP000676565">
    <property type="component" value="Unassembled WGS sequence"/>
</dbReference>
<feature type="region of interest" description="Disordered" evidence="1">
    <location>
        <begin position="24"/>
        <end position="65"/>
    </location>
</feature>
<proteinExistence type="predicted"/>
<evidence type="ECO:0000256" key="2">
    <source>
        <dbReference type="SAM" id="SignalP"/>
    </source>
</evidence>
<evidence type="ECO:0008006" key="5">
    <source>
        <dbReference type="Google" id="ProtNLM"/>
    </source>
</evidence>
<dbReference type="RefSeq" id="WP_210655273.1">
    <property type="nucleotide sequence ID" value="NZ_JAGKQQ010000001.1"/>
</dbReference>
<organism evidence="3 4">
    <name type="scientific">Gemmata palustris</name>
    <dbReference type="NCBI Taxonomy" id="2822762"/>
    <lineage>
        <taxon>Bacteria</taxon>
        <taxon>Pseudomonadati</taxon>
        <taxon>Planctomycetota</taxon>
        <taxon>Planctomycetia</taxon>
        <taxon>Gemmatales</taxon>
        <taxon>Gemmataceae</taxon>
        <taxon>Gemmata</taxon>
    </lineage>
</organism>
<dbReference type="EMBL" id="JAGKQQ010000001">
    <property type="protein sequence ID" value="MBP3956806.1"/>
    <property type="molecule type" value="Genomic_DNA"/>
</dbReference>
<feature type="chain" id="PRO_5047015806" description="Lipoprotein" evidence="2">
    <location>
        <begin position="22"/>
        <end position="65"/>
    </location>
</feature>
<evidence type="ECO:0000313" key="3">
    <source>
        <dbReference type="EMBL" id="MBP3956806.1"/>
    </source>
</evidence>
<feature type="signal peptide" evidence="2">
    <location>
        <begin position="1"/>
        <end position="21"/>
    </location>
</feature>
<keyword evidence="2" id="KW-0732">Signal</keyword>
<gene>
    <name evidence="3" type="ORF">J8F10_16150</name>
</gene>
<reference evidence="3 4" key="1">
    <citation type="submission" date="2021-04" db="EMBL/GenBank/DDBJ databases">
        <authorList>
            <person name="Ivanova A."/>
        </authorList>
    </citation>
    <scope>NUCLEOTIDE SEQUENCE [LARGE SCALE GENOMIC DNA]</scope>
    <source>
        <strain evidence="3 4">G18</strain>
    </source>
</reference>
<feature type="compositionally biased region" description="Basic and acidic residues" evidence="1">
    <location>
        <begin position="32"/>
        <end position="47"/>
    </location>
</feature>
<evidence type="ECO:0000256" key="1">
    <source>
        <dbReference type="SAM" id="MobiDB-lite"/>
    </source>
</evidence>
<evidence type="ECO:0000313" key="4">
    <source>
        <dbReference type="Proteomes" id="UP000676565"/>
    </source>
</evidence>
<comment type="caution">
    <text evidence="3">The sequence shown here is derived from an EMBL/GenBank/DDBJ whole genome shotgun (WGS) entry which is preliminary data.</text>
</comment>
<protein>
    <recommendedName>
        <fullName evidence="5">Lipoprotein</fullName>
    </recommendedName>
</protein>
<name>A0ABS5BSV7_9BACT</name>